<dbReference type="SMART" id="SM00079">
    <property type="entry name" value="PBPe"/>
    <property type="match status" value="1"/>
</dbReference>
<dbReference type="Gene3D" id="3.40.190.10">
    <property type="entry name" value="Periplasmic binding protein-like II"/>
    <property type="match status" value="2"/>
</dbReference>
<dbReference type="InterPro" id="IPR001638">
    <property type="entry name" value="Solute-binding_3/MltF_N"/>
</dbReference>
<dbReference type="NCBIfam" id="TIGR01726">
    <property type="entry name" value="HEQRo_perm_3TM"/>
    <property type="match status" value="1"/>
</dbReference>
<dbReference type="GO" id="GO:0006865">
    <property type="term" value="P:amino acid transport"/>
    <property type="evidence" value="ECO:0007669"/>
    <property type="project" value="UniProtKB-KW"/>
</dbReference>
<dbReference type="PANTHER" id="PTHR30614:SF20">
    <property type="entry name" value="GLUTAMINE TRANSPORT SYSTEM PERMEASE PROTEIN GLNP"/>
    <property type="match status" value="1"/>
</dbReference>
<dbReference type="InterPro" id="IPR001320">
    <property type="entry name" value="Iontro_rcpt_C"/>
</dbReference>
<evidence type="ECO:0000256" key="7">
    <source>
        <dbReference type="ARBA" id="ARBA00022970"/>
    </source>
</evidence>
<dbReference type="AlphaFoldDB" id="A0A4Y3TUS9"/>
<gene>
    <name evidence="12" type="ORF">APE01nite_19830</name>
</gene>
<dbReference type="SUPFAM" id="SSF161098">
    <property type="entry name" value="MetI-like"/>
    <property type="match status" value="1"/>
</dbReference>
<reference evidence="12 13" key="1">
    <citation type="submission" date="2019-06" db="EMBL/GenBank/DDBJ databases">
        <title>Whole genome shotgun sequence of Acetobacter peroxydans NBRC 13755.</title>
        <authorList>
            <person name="Hosoyama A."/>
            <person name="Uohara A."/>
            <person name="Ohji S."/>
            <person name="Ichikawa N."/>
        </authorList>
    </citation>
    <scope>NUCLEOTIDE SEQUENCE [LARGE SCALE GENOMIC DNA]</scope>
    <source>
        <strain evidence="12 13">NBRC 13755</strain>
    </source>
</reference>
<evidence type="ECO:0000259" key="11">
    <source>
        <dbReference type="PROSITE" id="PS50928"/>
    </source>
</evidence>
<dbReference type="PANTHER" id="PTHR30614">
    <property type="entry name" value="MEMBRANE COMPONENT OF AMINO ACID ABC TRANSPORTER"/>
    <property type="match status" value="1"/>
</dbReference>
<keyword evidence="13" id="KW-1185">Reference proteome</keyword>
<dbReference type="InterPro" id="IPR010065">
    <property type="entry name" value="AA_ABC_transptr_permease_3TM"/>
</dbReference>
<accession>A0A4Y3TUS9</accession>
<name>A0A4Y3TUS9_9PROT</name>
<dbReference type="Gene3D" id="1.10.3720.10">
    <property type="entry name" value="MetI-like"/>
    <property type="match status" value="1"/>
</dbReference>
<dbReference type="SUPFAM" id="SSF53850">
    <property type="entry name" value="Periplasmic binding protein-like II"/>
    <property type="match status" value="1"/>
</dbReference>
<dbReference type="InterPro" id="IPR035906">
    <property type="entry name" value="MetI-like_sf"/>
</dbReference>
<comment type="function">
    <text evidence="1">Part of the binding-protein-dependent transport system for glutamine; probably responsible for the translocation of the substrate across the membrane.</text>
</comment>
<dbReference type="GO" id="GO:0015276">
    <property type="term" value="F:ligand-gated monoatomic ion channel activity"/>
    <property type="evidence" value="ECO:0007669"/>
    <property type="project" value="InterPro"/>
</dbReference>
<evidence type="ECO:0000256" key="2">
    <source>
        <dbReference type="ARBA" id="ARBA00004429"/>
    </source>
</evidence>
<evidence type="ECO:0000256" key="9">
    <source>
        <dbReference type="ARBA" id="ARBA00023136"/>
    </source>
</evidence>
<evidence type="ECO:0000256" key="3">
    <source>
        <dbReference type="ARBA" id="ARBA00010072"/>
    </source>
</evidence>
<evidence type="ECO:0000256" key="10">
    <source>
        <dbReference type="RuleBase" id="RU363032"/>
    </source>
</evidence>
<keyword evidence="9 10" id="KW-0472">Membrane</keyword>
<dbReference type="Proteomes" id="UP000317730">
    <property type="component" value="Unassembled WGS sequence"/>
</dbReference>
<protein>
    <submittedName>
        <fullName evidence="12">Amino acid ABC transporter permease</fullName>
    </submittedName>
</protein>
<dbReference type="Pfam" id="PF00497">
    <property type="entry name" value="SBP_bac_3"/>
    <property type="match status" value="1"/>
</dbReference>
<feature type="transmembrane region" description="Helical" evidence="10">
    <location>
        <begin position="343"/>
        <end position="369"/>
    </location>
</feature>
<dbReference type="EMBL" id="BJMV01000010">
    <property type="protein sequence ID" value="GEB86186.1"/>
    <property type="molecule type" value="Genomic_DNA"/>
</dbReference>
<dbReference type="Pfam" id="PF00528">
    <property type="entry name" value="BPD_transp_1"/>
    <property type="match status" value="1"/>
</dbReference>
<dbReference type="CDD" id="cd13530">
    <property type="entry name" value="PBP2_peptides_like"/>
    <property type="match status" value="1"/>
</dbReference>
<comment type="similarity">
    <text evidence="3">Belongs to the binding-protein-dependent transport system permease family. HisMQ subfamily.</text>
</comment>
<evidence type="ECO:0000256" key="4">
    <source>
        <dbReference type="ARBA" id="ARBA00022448"/>
    </source>
</evidence>
<comment type="subcellular location">
    <subcellularLocation>
        <location evidence="2">Cell inner membrane</location>
        <topology evidence="2">Multi-pass membrane protein</topology>
    </subcellularLocation>
    <subcellularLocation>
        <location evidence="10">Cell membrane</location>
        <topology evidence="10">Multi-pass membrane protein</topology>
    </subcellularLocation>
</comment>
<evidence type="ECO:0000256" key="6">
    <source>
        <dbReference type="ARBA" id="ARBA00022692"/>
    </source>
</evidence>
<feature type="transmembrane region" description="Helical" evidence="10">
    <location>
        <begin position="31"/>
        <end position="52"/>
    </location>
</feature>
<dbReference type="CDD" id="cd06261">
    <property type="entry name" value="TM_PBP2"/>
    <property type="match status" value="1"/>
</dbReference>
<evidence type="ECO:0000256" key="8">
    <source>
        <dbReference type="ARBA" id="ARBA00022989"/>
    </source>
</evidence>
<sequence length="545" mass="59743">MPVCEHDGARGVSLDPHRACPAAVCATPWKAALRAVALGLVLMVWLVTAGVLPGGRAMAAEDKPAASQTVRWAADSSADVPYTFHDPADPERLTGFEYDLMQEMQRHMGVPFQFVQNDWDGLIPGLQRGLYEMVICGIEMTAEHADSIDFSDPYYVTSERLTVRRKGPQLTTLASLSGHAVGTLKDTQAAQILGRNPNVELRTYEEESDAFMDLVNGRTDAVLLDGPIAKYYGDTNPALHVVGEPIGRVEYGIAFPKGKNEALRARVNAALAAMRADGTLHRVLARWDLWTPEMVHLTGDESVLDIPPTAFNAYVAEIQGKSGWRVRLERYVGFIPQLIRAAWLTLLVSLSAMVLAVALGLVLALVRLYGPAPLAWTATCYVEIVRGTPLLIQVLLIFYGLPQCGISLTPFVAGVISLGMNYAAYEAENYRAGLQSVAFGQTEAALALNMTHAQALRYVVMPQAFRLVMPVMTNDFISLLKDSSLVSVITLTELTQTYIRLSSTYFDYFGTGLMVGLAYLLLGLPFVRLARLAERRLASPHTRRR</sequence>
<dbReference type="InterPro" id="IPR000515">
    <property type="entry name" value="MetI-like"/>
</dbReference>
<proteinExistence type="inferred from homology"/>
<dbReference type="InterPro" id="IPR043429">
    <property type="entry name" value="ArtM/GltK/GlnP/TcyL/YhdX-like"/>
</dbReference>
<feature type="transmembrane region" description="Helical" evidence="10">
    <location>
        <begin position="508"/>
        <end position="527"/>
    </location>
</feature>
<dbReference type="GO" id="GO:0043190">
    <property type="term" value="C:ATP-binding cassette (ABC) transporter complex"/>
    <property type="evidence" value="ECO:0007669"/>
    <property type="project" value="InterPro"/>
</dbReference>
<keyword evidence="5" id="KW-1003">Cell membrane</keyword>
<evidence type="ECO:0000256" key="5">
    <source>
        <dbReference type="ARBA" id="ARBA00022475"/>
    </source>
</evidence>
<keyword evidence="6 10" id="KW-0812">Transmembrane</keyword>
<keyword evidence="8 10" id="KW-1133">Transmembrane helix</keyword>
<feature type="domain" description="ABC transmembrane type-1" evidence="11">
    <location>
        <begin position="342"/>
        <end position="530"/>
    </location>
</feature>
<keyword evidence="7" id="KW-0029">Amino-acid transport</keyword>
<evidence type="ECO:0000313" key="12">
    <source>
        <dbReference type="EMBL" id="GEB86186.1"/>
    </source>
</evidence>
<dbReference type="SMART" id="SM00062">
    <property type="entry name" value="PBPb"/>
    <property type="match status" value="1"/>
</dbReference>
<keyword evidence="4 10" id="KW-0813">Transport</keyword>
<comment type="caution">
    <text evidence="12">The sequence shown here is derived from an EMBL/GenBank/DDBJ whole genome shotgun (WGS) entry which is preliminary data.</text>
</comment>
<evidence type="ECO:0000256" key="1">
    <source>
        <dbReference type="ARBA" id="ARBA00003159"/>
    </source>
</evidence>
<organism evidence="12 13">
    <name type="scientific">Acetobacter peroxydans</name>
    <dbReference type="NCBI Taxonomy" id="104098"/>
    <lineage>
        <taxon>Bacteria</taxon>
        <taxon>Pseudomonadati</taxon>
        <taxon>Pseudomonadota</taxon>
        <taxon>Alphaproteobacteria</taxon>
        <taxon>Acetobacterales</taxon>
        <taxon>Acetobacteraceae</taxon>
        <taxon>Acetobacter</taxon>
    </lineage>
</organism>
<dbReference type="PROSITE" id="PS50928">
    <property type="entry name" value="ABC_TM1"/>
    <property type="match status" value="1"/>
</dbReference>
<evidence type="ECO:0000313" key="13">
    <source>
        <dbReference type="Proteomes" id="UP000317730"/>
    </source>
</evidence>